<comment type="caution">
    <text evidence="1">The sequence shown here is derived from an EMBL/GenBank/DDBJ whole genome shotgun (WGS) entry which is preliminary data.</text>
</comment>
<dbReference type="Proteomes" id="UP000194204">
    <property type="component" value="Unassembled WGS sequence"/>
</dbReference>
<organism evidence="1 2">
    <name type="scientific">Xenorhabdus beddingii</name>
    <dbReference type="NCBI Taxonomy" id="40578"/>
    <lineage>
        <taxon>Bacteria</taxon>
        <taxon>Pseudomonadati</taxon>
        <taxon>Pseudomonadota</taxon>
        <taxon>Gammaproteobacteria</taxon>
        <taxon>Enterobacterales</taxon>
        <taxon>Morganellaceae</taxon>
        <taxon>Xenorhabdus</taxon>
    </lineage>
</organism>
<evidence type="ECO:0000313" key="1">
    <source>
        <dbReference type="EMBL" id="OTA16041.1"/>
    </source>
</evidence>
<reference evidence="1 2" key="1">
    <citation type="submission" date="2017-01" db="EMBL/GenBank/DDBJ databases">
        <title>Deconstructing symbiosis and pathogenesis requirements using a combined genomic-metabolomic approach.</title>
        <authorList>
            <person name="Tobias N.J."/>
            <person name="Wolff H."/>
            <person name="Djahanschiri B."/>
            <person name="Ebersberger I."/>
            <person name="Bode H.B."/>
        </authorList>
    </citation>
    <scope>NUCLEOTIDE SEQUENCE [LARGE SCALE GENOMIC DNA]</scope>
    <source>
        <strain evidence="1 2">DSM 4764</strain>
    </source>
</reference>
<proteinExistence type="predicted"/>
<dbReference type="AlphaFoldDB" id="A0A1Y2SBK2"/>
<name>A0A1Y2SBK2_9GAMM</name>
<evidence type="ECO:0000313" key="2">
    <source>
        <dbReference type="Proteomes" id="UP000194204"/>
    </source>
</evidence>
<protein>
    <submittedName>
        <fullName evidence="1">Uncharacterized protein</fullName>
    </submittedName>
</protein>
<keyword evidence="2" id="KW-1185">Reference proteome</keyword>
<sequence length="132" mass="15545">MAKHIHADLMMKAAEIAKTDDQWWKYFEVFDIVDNEFVSYDRPFTFYDHREYRLKPRTIKIGNIDVPEPVREPLADDTVYYVPVLNSSSEKPAIYRWDGVCFDNVMLERGFVHLDCESAEIHARALISLTQK</sequence>
<dbReference type="EMBL" id="MUBK01000048">
    <property type="protein sequence ID" value="OTA16041.1"/>
    <property type="molecule type" value="Genomic_DNA"/>
</dbReference>
<dbReference type="RefSeq" id="WP_086114108.1">
    <property type="nucleotide sequence ID" value="NZ_CAWNHF010000154.1"/>
</dbReference>
<accession>A0A1Y2SBK2</accession>
<dbReference type="OrthoDB" id="8611678at2"/>
<gene>
    <name evidence="1" type="ORF">Xbed_03513</name>
</gene>
<dbReference type="STRING" id="40578.Xbed_03513"/>